<organism evidence="3 4">
    <name type="scientific">Coccidioides immitis RMSCC 3703</name>
    <dbReference type="NCBI Taxonomy" id="454286"/>
    <lineage>
        <taxon>Eukaryota</taxon>
        <taxon>Fungi</taxon>
        <taxon>Dikarya</taxon>
        <taxon>Ascomycota</taxon>
        <taxon>Pezizomycotina</taxon>
        <taxon>Eurotiomycetes</taxon>
        <taxon>Eurotiomycetidae</taxon>
        <taxon>Onygenales</taxon>
        <taxon>Onygenaceae</taxon>
        <taxon>Coccidioides</taxon>
    </lineage>
</organism>
<accession>A0A0J8QJM1</accession>
<name>A0A0J8QJM1_COCIT</name>
<feature type="compositionally biased region" description="Polar residues" evidence="2">
    <location>
        <begin position="194"/>
        <end position="207"/>
    </location>
</feature>
<keyword evidence="1" id="KW-0175">Coiled coil</keyword>
<dbReference type="GO" id="GO:0003700">
    <property type="term" value="F:DNA-binding transcription factor activity"/>
    <property type="evidence" value="ECO:0007669"/>
    <property type="project" value="InterPro"/>
</dbReference>
<feature type="compositionally biased region" description="Basic and acidic residues" evidence="2">
    <location>
        <begin position="97"/>
        <end position="106"/>
    </location>
</feature>
<reference evidence="4" key="1">
    <citation type="journal article" date="2010" name="Genome Res.">
        <title>Population genomic sequencing of Coccidioides fungi reveals recent hybridization and transposon control.</title>
        <authorList>
            <person name="Neafsey D.E."/>
            <person name="Barker B.M."/>
            <person name="Sharpton T.J."/>
            <person name="Stajich J.E."/>
            <person name="Park D.J."/>
            <person name="Whiston E."/>
            <person name="Hung C.-Y."/>
            <person name="McMahan C."/>
            <person name="White J."/>
            <person name="Sykes S."/>
            <person name="Heiman D."/>
            <person name="Young S."/>
            <person name="Zeng Q."/>
            <person name="Abouelleil A."/>
            <person name="Aftuck L."/>
            <person name="Bessette D."/>
            <person name="Brown A."/>
            <person name="FitzGerald M."/>
            <person name="Lui A."/>
            <person name="Macdonald J.P."/>
            <person name="Priest M."/>
            <person name="Orbach M.J."/>
            <person name="Galgiani J.N."/>
            <person name="Kirkland T.N."/>
            <person name="Cole G.T."/>
            <person name="Birren B.W."/>
            <person name="Henn M.R."/>
            <person name="Taylor J.W."/>
            <person name="Rounsley S.D."/>
        </authorList>
    </citation>
    <scope>NUCLEOTIDE SEQUENCE [LARGE SCALE GENOMIC DNA]</scope>
    <source>
        <strain evidence="4">RMSCC 3703</strain>
    </source>
</reference>
<dbReference type="SUPFAM" id="SSF57959">
    <property type="entry name" value="Leucine zipper domain"/>
    <property type="match status" value="1"/>
</dbReference>
<feature type="region of interest" description="Disordered" evidence="2">
    <location>
        <begin position="79"/>
        <end position="106"/>
    </location>
</feature>
<gene>
    <name evidence="3" type="ORF">CISG_09800</name>
</gene>
<feature type="compositionally biased region" description="Basic and acidic residues" evidence="2">
    <location>
        <begin position="47"/>
        <end position="56"/>
    </location>
</feature>
<feature type="region of interest" description="Disordered" evidence="2">
    <location>
        <begin position="184"/>
        <end position="207"/>
    </location>
</feature>
<evidence type="ECO:0000313" key="4">
    <source>
        <dbReference type="Proteomes" id="UP000054559"/>
    </source>
</evidence>
<evidence type="ECO:0000313" key="3">
    <source>
        <dbReference type="EMBL" id="KMU72610.1"/>
    </source>
</evidence>
<feature type="compositionally biased region" description="Polar residues" evidence="2">
    <location>
        <begin position="14"/>
        <end position="35"/>
    </location>
</feature>
<evidence type="ECO:0000256" key="2">
    <source>
        <dbReference type="SAM" id="MobiDB-lite"/>
    </source>
</evidence>
<protein>
    <recommendedName>
        <fullName evidence="5">BZIP domain-containing protein</fullName>
    </recommendedName>
</protein>
<sequence>MVFPEWHLDILSASSFPSAPQTPSYHTPAENSSQRALEALTPVSQEAHGHLNEDSNKSQSATCSKKKRVLPKEVVAVPSESVTKEDKITKKRGRPRLHTENETPADRRRRQIRIAQRAYRSRKEATIASLNERVEQLECTVDEMNKTFLAFNDDALKSGVLSAQPELAQRLRSATQRFIKLASEISQDDAPQEDAQSGNAATMEAPNNEQCSLNASGNNPRPDYTEPETLIASYANVPATHATIPICSHIATLPDVWDTSMASNHFFNYKSWCDEESQSPLKSSAFIPRQPSPHHRYTYCFQETSFSRRLHRRCLEFGYSALTDPSFNEERLYRKFKFTFSLAKRDRVAHMFSTLLQRKAGEPLEFWNKPFFYIGKAGMHYPYQDEFGNVIFPPNMHPPERAFGPLPFHNAERPHQFKSLDELIEAIGFGGDWFDCHDVEGYLLEKGIKLSSLSSYVLVPPSAIAARISNASSPSTNSSIGSQVTAASPCSATLDDPASQAGFATAANNPISQTYYPFQNEVCSQMMHLLGLDYDPSLRSNGPPQQTISPSFDSTPSLILDVDKFVTQLSRRGVCLGRAPGFRKHDVDAALQAAVSDVSDFIH</sequence>
<dbReference type="AlphaFoldDB" id="A0A0J8QJM1"/>
<dbReference type="Proteomes" id="UP000054559">
    <property type="component" value="Unassembled WGS sequence"/>
</dbReference>
<proteinExistence type="predicted"/>
<feature type="region of interest" description="Disordered" evidence="2">
    <location>
        <begin position="14"/>
        <end position="67"/>
    </location>
</feature>
<dbReference type="PANTHER" id="PTHR40618">
    <property type="entry name" value="B-ZIP TRANSCRIPTION FACTOR (EUROFUNG)-RELATED"/>
    <property type="match status" value="1"/>
</dbReference>
<evidence type="ECO:0008006" key="5">
    <source>
        <dbReference type="Google" id="ProtNLM"/>
    </source>
</evidence>
<dbReference type="STRING" id="454286.A0A0J8QJM1"/>
<dbReference type="InterPro" id="IPR046347">
    <property type="entry name" value="bZIP_sf"/>
</dbReference>
<dbReference type="OrthoDB" id="545169at2759"/>
<dbReference type="EMBL" id="DS268224">
    <property type="protein sequence ID" value="KMU72610.1"/>
    <property type="molecule type" value="Genomic_DNA"/>
</dbReference>
<dbReference type="CDD" id="cd14688">
    <property type="entry name" value="bZIP_YAP"/>
    <property type="match status" value="1"/>
</dbReference>
<feature type="coiled-coil region" evidence="1">
    <location>
        <begin position="120"/>
        <end position="147"/>
    </location>
</feature>
<dbReference type="PANTHER" id="PTHR40618:SF1">
    <property type="entry name" value="B-ZIP TRANSCRIPTION FACTOR (EUROFUNG)"/>
    <property type="match status" value="1"/>
</dbReference>
<evidence type="ECO:0000256" key="1">
    <source>
        <dbReference type="SAM" id="Coils"/>
    </source>
</evidence>
<dbReference type="Gene3D" id="1.20.5.170">
    <property type="match status" value="1"/>
</dbReference>